<name>A0ABS7CJ36_9BACL</name>
<sequence length="54" mass="6216">MPPLVFDEEQVASAIDRVVERIFRMDFNWDWPAGVAFYGVAEAYEATGKTEYLN</sequence>
<dbReference type="InterPro" id="IPR010905">
    <property type="entry name" value="Glyco_hydro_88"/>
</dbReference>
<evidence type="ECO:0000256" key="1">
    <source>
        <dbReference type="ARBA" id="ARBA00022801"/>
    </source>
</evidence>
<organism evidence="2 3">
    <name type="scientific">Paenibacillus sepulcri</name>
    <dbReference type="NCBI Taxonomy" id="359917"/>
    <lineage>
        <taxon>Bacteria</taxon>
        <taxon>Bacillati</taxon>
        <taxon>Bacillota</taxon>
        <taxon>Bacilli</taxon>
        <taxon>Bacillales</taxon>
        <taxon>Paenibacillaceae</taxon>
        <taxon>Paenibacillus</taxon>
    </lineage>
</organism>
<reference evidence="2 3" key="1">
    <citation type="submission" date="2021-07" db="EMBL/GenBank/DDBJ databases">
        <title>Paenibacillus radiodurans sp. nov., isolated from the southeastern edge of Tengger Desert.</title>
        <authorList>
            <person name="Zhang G."/>
        </authorList>
    </citation>
    <scope>NUCLEOTIDE SEQUENCE [LARGE SCALE GENOMIC DNA]</scope>
    <source>
        <strain evidence="2 3">CCM 7311</strain>
    </source>
</reference>
<feature type="non-terminal residue" evidence="2">
    <location>
        <position position="54"/>
    </location>
</feature>
<protein>
    <submittedName>
        <fullName evidence="2">Glycoside hydrolase family 88 protein</fullName>
    </submittedName>
</protein>
<gene>
    <name evidence="2" type="ORF">K0U00_43500</name>
</gene>
<dbReference type="Proteomes" id="UP001519887">
    <property type="component" value="Unassembled WGS sequence"/>
</dbReference>
<keyword evidence="1 2" id="KW-0378">Hydrolase</keyword>
<evidence type="ECO:0000313" key="3">
    <source>
        <dbReference type="Proteomes" id="UP001519887"/>
    </source>
</evidence>
<proteinExistence type="predicted"/>
<dbReference type="Pfam" id="PF07470">
    <property type="entry name" value="Glyco_hydro_88"/>
    <property type="match status" value="1"/>
</dbReference>
<comment type="caution">
    <text evidence="2">The sequence shown here is derived from an EMBL/GenBank/DDBJ whole genome shotgun (WGS) entry which is preliminary data.</text>
</comment>
<accession>A0ABS7CJ36</accession>
<evidence type="ECO:0000313" key="2">
    <source>
        <dbReference type="EMBL" id="MBW7460943.1"/>
    </source>
</evidence>
<keyword evidence="3" id="KW-1185">Reference proteome</keyword>
<dbReference type="GO" id="GO:0016787">
    <property type="term" value="F:hydrolase activity"/>
    <property type="evidence" value="ECO:0007669"/>
    <property type="project" value="UniProtKB-KW"/>
</dbReference>
<dbReference type="EMBL" id="JAHZIK010002570">
    <property type="protein sequence ID" value="MBW7460943.1"/>
    <property type="molecule type" value="Genomic_DNA"/>
</dbReference>